<evidence type="ECO:0000313" key="12">
    <source>
        <dbReference type="EMBL" id="CAB3242245.1"/>
    </source>
</evidence>
<evidence type="ECO:0000256" key="9">
    <source>
        <dbReference type="ARBA" id="ARBA00023160"/>
    </source>
</evidence>
<feature type="transmembrane region" description="Helical" evidence="10">
    <location>
        <begin position="168"/>
        <end position="189"/>
    </location>
</feature>
<evidence type="ECO:0000256" key="5">
    <source>
        <dbReference type="ARBA" id="ARBA00022832"/>
    </source>
</evidence>
<reference evidence="12" key="1">
    <citation type="submission" date="2020-04" db="EMBL/GenBank/DDBJ databases">
        <authorList>
            <person name="Neveu A P."/>
        </authorList>
    </citation>
    <scope>NUCLEOTIDE SEQUENCE</scope>
    <source>
        <tissue evidence="12">Whole embryo</tissue>
    </source>
</reference>
<dbReference type="EC" id="2.3.1.199" evidence="10"/>
<dbReference type="PANTHER" id="PTHR11157">
    <property type="entry name" value="FATTY ACID ACYL TRANSFERASE-RELATED"/>
    <property type="match status" value="1"/>
</dbReference>
<keyword evidence="4 10" id="KW-0812">Transmembrane</keyword>
<keyword evidence="9 10" id="KW-0275">Fatty acid biosynthesis</keyword>
<dbReference type="GO" id="GO:0030148">
    <property type="term" value="P:sphingolipid biosynthetic process"/>
    <property type="evidence" value="ECO:0007669"/>
    <property type="project" value="TreeGrafter"/>
</dbReference>
<evidence type="ECO:0000256" key="7">
    <source>
        <dbReference type="ARBA" id="ARBA00023098"/>
    </source>
</evidence>
<evidence type="ECO:0000256" key="8">
    <source>
        <dbReference type="ARBA" id="ARBA00023136"/>
    </source>
</evidence>
<evidence type="ECO:0000256" key="4">
    <source>
        <dbReference type="ARBA" id="ARBA00022692"/>
    </source>
</evidence>
<comment type="similarity">
    <text evidence="10">Belongs to the ELO family.</text>
</comment>
<protein>
    <recommendedName>
        <fullName evidence="10">Elongation of very long chain fatty acids protein</fullName>
        <ecNumber evidence="10">2.3.1.199</ecNumber>
    </recommendedName>
    <alternativeName>
        <fullName evidence="10">Very-long-chain 3-oxoacyl-CoA synthase</fullName>
    </alternativeName>
</protein>
<evidence type="ECO:0000256" key="2">
    <source>
        <dbReference type="ARBA" id="ARBA00022516"/>
    </source>
</evidence>
<feature type="transmembrane region" description="Helical" evidence="10">
    <location>
        <begin position="201"/>
        <end position="227"/>
    </location>
</feature>
<dbReference type="GO" id="GO:0042761">
    <property type="term" value="P:very long-chain fatty acid biosynthetic process"/>
    <property type="evidence" value="ECO:0007669"/>
    <property type="project" value="TreeGrafter"/>
</dbReference>
<keyword evidence="6 10" id="KW-1133">Transmembrane helix</keyword>
<proteinExistence type="evidence at transcript level"/>
<dbReference type="Pfam" id="PF01151">
    <property type="entry name" value="ELO"/>
    <property type="match status" value="1"/>
</dbReference>
<keyword evidence="5 10" id="KW-0276">Fatty acid metabolism</keyword>
<comment type="subcellular location">
    <subcellularLocation>
        <location evidence="1">Membrane</location>
        <topology evidence="1">Multi-pass membrane protein</topology>
    </subcellularLocation>
</comment>
<dbReference type="GO" id="GO:0034626">
    <property type="term" value="P:fatty acid elongation, polyunsaturated fatty acid"/>
    <property type="evidence" value="ECO:0007669"/>
    <property type="project" value="TreeGrafter"/>
</dbReference>
<dbReference type="InterPro" id="IPR002076">
    <property type="entry name" value="ELO_fam"/>
</dbReference>
<dbReference type="GO" id="GO:0005789">
    <property type="term" value="C:endoplasmic reticulum membrane"/>
    <property type="evidence" value="ECO:0007669"/>
    <property type="project" value="TreeGrafter"/>
</dbReference>
<feature type="transmembrane region" description="Helical" evidence="10">
    <location>
        <begin position="37"/>
        <end position="55"/>
    </location>
</feature>
<feature type="compositionally biased region" description="Basic and acidic residues" evidence="11">
    <location>
        <begin position="269"/>
        <end position="285"/>
    </location>
</feature>
<evidence type="ECO:0000256" key="11">
    <source>
        <dbReference type="SAM" id="MobiDB-lite"/>
    </source>
</evidence>
<evidence type="ECO:0000256" key="1">
    <source>
        <dbReference type="ARBA" id="ARBA00004141"/>
    </source>
</evidence>
<dbReference type="EMBL" id="LR784832">
    <property type="protein sequence ID" value="CAB3242245.1"/>
    <property type="molecule type" value="mRNA"/>
</dbReference>
<gene>
    <name evidence="12" type="primary">Elovl6</name>
</gene>
<dbReference type="GO" id="GO:0034625">
    <property type="term" value="P:fatty acid elongation, monounsaturated fatty acid"/>
    <property type="evidence" value="ECO:0007669"/>
    <property type="project" value="TreeGrafter"/>
</dbReference>
<keyword evidence="8 10" id="KW-0472">Membrane</keyword>
<feature type="transmembrane region" description="Helical" evidence="10">
    <location>
        <begin position="239"/>
        <end position="258"/>
    </location>
</feature>
<evidence type="ECO:0000256" key="3">
    <source>
        <dbReference type="ARBA" id="ARBA00022679"/>
    </source>
</evidence>
<accession>A0A6F9DB69</accession>
<evidence type="ECO:0000256" key="6">
    <source>
        <dbReference type="ARBA" id="ARBA00022989"/>
    </source>
</evidence>
<dbReference type="AlphaFoldDB" id="A0A6F9DB69"/>
<keyword evidence="3 10" id="KW-0808">Transferase</keyword>
<feature type="compositionally biased region" description="Polar residues" evidence="11">
    <location>
        <begin position="287"/>
        <end position="297"/>
    </location>
</feature>
<feature type="region of interest" description="Disordered" evidence="11">
    <location>
        <begin position="266"/>
        <end position="309"/>
    </location>
</feature>
<sequence length="309" mass="35790">MDLKNATHFQAEIKKHPEWELEKTIDSSEFSEWLSENFSICLFCSVLYVAAVFTGKKYMEDKERYNLRQPMMIWSLLLAVFSIFGAIRSAIVMYYLYADGGMHSVICSKEFYKGPIVRFWGPVFVSSKILEYMDTMFIILRKQKLIFLHWYHHMTVSLFAWWTYGAQFAGGGVFMTVNYAVHAMMYSYYAVRAANIRVPRWIAVVITASQIIQMIIGCWTVYAVNIWRGDGSCRSSWEHIFYGGIMYSSYFVLFLHFFNSAYLNKPRRGKPEARTDASKATKENGDGVSSNATTPLNGQEGLRERIKQK</sequence>
<feature type="transmembrane region" description="Helical" evidence="10">
    <location>
        <begin position="76"/>
        <end position="97"/>
    </location>
</feature>
<comment type="catalytic activity">
    <reaction evidence="10">
        <text>a very-long-chain acyl-CoA + malonyl-CoA + H(+) = a very-long-chain 3-oxoacyl-CoA + CO2 + CoA</text>
        <dbReference type="Rhea" id="RHEA:32727"/>
        <dbReference type="ChEBI" id="CHEBI:15378"/>
        <dbReference type="ChEBI" id="CHEBI:16526"/>
        <dbReference type="ChEBI" id="CHEBI:57287"/>
        <dbReference type="ChEBI" id="CHEBI:57384"/>
        <dbReference type="ChEBI" id="CHEBI:90725"/>
        <dbReference type="ChEBI" id="CHEBI:90736"/>
        <dbReference type="EC" id="2.3.1.199"/>
    </reaction>
</comment>
<keyword evidence="7 10" id="KW-0443">Lipid metabolism</keyword>
<dbReference type="PANTHER" id="PTHR11157:SF17">
    <property type="entry name" value="ELONGATION OF VERY LONG CHAIN FATTY ACIDS PROTEIN 6"/>
    <property type="match status" value="1"/>
</dbReference>
<organism evidence="12">
    <name type="scientific">Phallusia mammillata</name>
    <dbReference type="NCBI Taxonomy" id="59560"/>
    <lineage>
        <taxon>Eukaryota</taxon>
        <taxon>Metazoa</taxon>
        <taxon>Chordata</taxon>
        <taxon>Tunicata</taxon>
        <taxon>Ascidiacea</taxon>
        <taxon>Phlebobranchia</taxon>
        <taxon>Ascidiidae</taxon>
        <taxon>Phallusia</taxon>
    </lineage>
</organism>
<name>A0A6F9DB69_9ASCI</name>
<dbReference type="PROSITE" id="PS01188">
    <property type="entry name" value="ELO"/>
    <property type="match status" value="1"/>
</dbReference>
<dbReference type="GO" id="GO:0019367">
    <property type="term" value="P:fatty acid elongation, saturated fatty acid"/>
    <property type="evidence" value="ECO:0007669"/>
    <property type="project" value="TreeGrafter"/>
</dbReference>
<dbReference type="GO" id="GO:0009922">
    <property type="term" value="F:fatty acid elongase activity"/>
    <property type="evidence" value="ECO:0007669"/>
    <property type="project" value="UniProtKB-EC"/>
</dbReference>
<evidence type="ECO:0000256" key="10">
    <source>
        <dbReference type="RuleBase" id="RU361115"/>
    </source>
</evidence>
<keyword evidence="2 10" id="KW-0444">Lipid biosynthesis</keyword>
<dbReference type="InterPro" id="IPR030457">
    <property type="entry name" value="ELO_CS"/>
</dbReference>